<organism evidence="2 3">
    <name type="scientific">Brevundimonas abyssalis TAR-001</name>
    <dbReference type="NCBI Taxonomy" id="1391729"/>
    <lineage>
        <taxon>Bacteria</taxon>
        <taxon>Pseudomonadati</taxon>
        <taxon>Pseudomonadota</taxon>
        <taxon>Alphaproteobacteria</taxon>
        <taxon>Caulobacterales</taxon>
        <taxon>Caulobacteraceae</taxon>
        <taxon>Brevundimonas</taxon>
    </lineage>
</organism>
<sequence length="73" mass="7625">MARANARRKAVRAVRKPLTGLQKAGIGSAATLIAVAGLGLIAGVVLDRLLNFDDAFDAGGEWDEGGGVFTRWD</sequence>
<evidence type="ECO:0000313" key="3">
    <source>
        <dbReference type="Proteomes" id="UP000016569"/>
    </source>
</evidence>
<dbReference type="EMBL" id="BATC01000006">
    <property type="protein sequence ID" value="GAD58303.1"/>
    <property type="molecule type" value="Genomic_DNA"/>
</dbReference>
<dbReference type="AlphaFoldDB" id="A0A8E0NAN5"/>
<evidence type="ECO:0000313" key="2">
    <source>
        <dbReference type="EMBL" id="GAD58303.1"/>
    </source>
</evidence>
<keyword evidence="1" id="KW-0812">Transmembrane</keyword>
<dbReference type="OrthoDB" id="7207199at2"/>
<keyword evidence="1" id="KW-0472">Membrane</keyword>
<name>A0A8E0NAN5_9CAUL</name>
<keyword evidence="1" id="KW-1133">Transmembrane helix</keyword>
<dbReference type="RefSeq" id="WP_021696399.1">
    <property type="nucleotide sequence ID" value="NZ_BATC01000006.1"/>
</dbReference>
<protein>
    <submittedName>
        <fullName evidence="2">Uncharacterized protein</fullName>
    </submittedName>
</protein>
<evidence type="ECO:0000256" key="1">
    <source>
        <dbReference type="SAM" id="Phobius"/>
    </source>
</evidence>
<reference evidence="3" key="1">
    <citation type="journal article" date="2013" name="Genome Announc.">
        <title>Draft Genome Sequence of the Dimorphic Prosthecate Bacterium Brevundimonas abyssalis TAR-001T.</title>
        <authorList>
            <person name="Tsubouchi T."/>
            <person name="Nishi S."/>
            <person name="Usui K."/>
            <person name="Shimane Y."/>
            <person name="Takaki Y."/>
            <person name="Maruyama T."/>
            <person name="Hatada Y."/>
        </authorList>
    </citation>
    <scope>NUCLEOTIDE SEQUENCE [LARGE SCALE GENOMIC DNA]</scope>
    <source>
        <strain evidence="3">TAR-001</strain>
    </source>
</reference>
<proteinExistence type="predicted"/>
<comment type="caution">
    <text evidence="2">The sequence shown here is derived from an EMBL/GenBank/DDBJ whole genome shotgun (WGS) entry which is preliminary data.</text>
</comment>
<feature type="transmembrane region" description="Helical" evidence="1">
    <location>
        <begin position="21"/>
        <end position="46"/>
    </location>
</feature>
<accession>A0A8E0NAN5</accession>
<gene>
    <name evidence="2" type="ORF">MBEBAB_0553</name>
</gene>
<keyword evidence="3" id="KW-1185">Reference proteome</keyword>
<dbReference type="Proteomes" id="UP000016569">
    <property type="component" value="Unassembled WGS sequence"/>
</dbReference>